<evidence type="ECO:0000313" key="3">
    <source>
        <dbReference type="EMBL" id="KAK1649128.1"/>
    </source>
</evidence>
<feature type="compositionally biased region" description="Polar residues" evidence="1">
    <location>
        <begin position="366"/>
        <end position="383"/>
    </location>
</feature>
<reference evidence="3" key="1">
    <citation type="submission" date="2023-07" db="EMBL/GenBank/DDBJ databases">
        <title>A chromosome-level genome assembly of Lolium multiflorum.</title>
        <authorList>
            <person name="Chen Y."/>
            <person name="Copetti D."/>
            <person name="Kolliker R."/>
            <person name="Studer B."/>
        </authorList>
    </citation>
    <scope>NUCLEOTIDE SEQUENCE</scope>
    <source>
        <strain evidence="3">02402/16</strain>
        <tissue evidence="3">Leaf</tissue>
    </source>
</reference>
<feature type="compositionally biased region" description="Acidic residues" evidence="1">
    <location>
        <begin position="826"/>
        <end position="845"/>
    </location>
</feature>
<feature type="compositionally biased region" description="Basic and acidic residues" evidence="1">
    <location>
        <begin position="711"/>
        <end position="721"/>
    </location>
</feature>
<sequence>MSHIPKNKKKVLNPLSKTMMMIKKHPQLMFKLKLSLMINFEPLKVHEALVDPDWVIAMQEELECFTRNEVWYLVERPKDHRINVIGTKWVFKNKQDENGIVIRNKARKFEMSMMGELKFFLGFQVRQLAKGTFISQEKYVKDMLKKFDMTNANPMKTPMPVKGQLGSCDGEKDVDIKRNSSNTSRASISSSTLCSRGGGRGRGGEEEGGSSPTTTTVVEELTDDDGKGGGRGGSSTLTRRRPLLAAAPPRRSGSLCCRWRGWEERGGRRPSRRKAAATAMATTMAARGEERGEGRGARYGSEKFWATPHNSTDPVYGPVNRPLNQPVRRVARLTGCGTGFLGGSSSDDRGGLAKRGRHAPRPPGCRTSSRVPSKAPPTTDTGTSAGGRSKSFATKRKDKHAAQDNDEVVPDYNVGTAHVADWKSVRGENPYRFVQRTYTGGDRLFWTKTQAGLWADFYNTRECMKNGVVVMPKAINTDELALHEATKYRFVVGTLRGLGLYDLMCLKPDDEQREGTYCPLLVRKFHCTVFFHEDDDRTMTWMIGKEKYSCTYTQFCEALGFGGGRARGFKIHSRPKLTKGDISFCYPPNPTAVPPTISGMYYSYLVLAKMFHENLISKSGDSSEVRNYHLNLMYYCHPDNIRQIDGCDLIYCELKRSVLGCMTPNYAQYVQRLINKVVPSPNNKLDQIIKMEPFKIPTQDTRPEVPAMMPSERRSKERHDPAASSSYSRRPKRGASRFFSSLWQMCKNTNDVAHQSLALNQETRRRQNEFMAARNAPVPPSGPEMEPVVAPVWEMPHITDEMFQNFDLSMYAHGGLPPRSARAPTDADDDDEGDEGDEDDDDERDGETSHSTGHDF</sequence>
<feature type="region of interest" description="Disordered" evidence="1">
    <location>
        <begin position="336"/>
        <end position="409"/>
    </location>
</feature>
<evidence type="ECO:0000259" key="2">
    <source>
        <dbReference type="Pfam" id="PF07727"/>
    </source>
</evidence>
<keyword evidence="4" id="KW-1185">Reference proteome</keyword>
<comment type="caution">
    <text evidence="3">The sequence shown here is derived from an EMBL/GenBank/DDBJ whole genome shotgun (WGS) entry which is preliminary data.</text>
</comment>
<dbReference type="InterPro" id="IPR013103">
    <property type="entry name" value="RVT_2"/>
</dbReference>
<feature type="region of interest" description="Disordered" evidence="1">
    <location>
        <begin position="264"/>
        <end position="296"/>
    </location>
</feature>
<feature type="compositionally biased region" description="Basic and acidic residues" evidence="1">
    <location>
        <begin position="169"/>
        <end position="178"/>
    </location>
</feature>
<evidence type="ECO:0000256" key="1">
    <source>
        <dbReference type="SAM" id="MobiDB-lite"/>
    </source>
</evidence>
<feature type="compositionally biased region" description="Low complexity" evidence="1">
    <location>
        <begin position="243"/>
        <end position="252"/>
    </location>
</feature>
<organism evidence="3 4">
    <name type="scientific">Lolium multiflorum</name>
    <name type="common">Italian ryegrass</name>
    <name type="synonym">Lolium perenne subsp. multiflorum</name>
    <dbReference type="NCBI Taxonomy" id="4521"/>
    <lineage>
        <taxon>Eukaryota</taxon>
        <taxon>Viridiplantae</taxon>
        <taxon>Streptophyta</taxon>
        <taxon>Embryophyta</taxon>
        <taxon>Tracheophyta</taxon>
        <taxon>Spermatophyta</taxon>
        <taxon>Magnoliopsida</taxon>
        <taxon>Liliopsida</taxon>
        <taxon>Poales</taxon>
        <taxon>Poaceae</taxon>
        <taxon>BOP clade</taxon>
        <taxon>Pooideae</taxon>
        <taxon>Poodae</taxon>
        <taxon>Poeae</taxon>
        <taxon>Poeae Chloroplast Group 2 (Poeae type)</taxon>
        <taxon>Loliodinae</taxon>
        <taxon>Loliinae</taxon>
        <taxon>Lolium</taxon>
    </lineage>
</organism>
<dbReference type="EMBL" id="JAUUTY010000004">
    <property type="protein sequence ID" value="KAK1649128.1"/>
    <property type="molecule type" value="Genomic_DNA"/>
</dbReference>
<gene>
    <name evidence="3" type="ORF">QYE76_066933</name>
</gene>
<name>A0AAD8WAG6_LOLMU</name>
<accession>A0AAD8WAG6</accession>
<proteinExistence type="predicted"/>
<dbReference type="Proteomes" id="UP001231189">
    <property type="component" value="Unassembled WGS sequence"/>
</dbReference>
<feature type="region of interest" description="Disordered" evidence="1">
    <location>
        <begin position="699"/>
        <end position="732"/>
    </location>
</feature>
<feature type="compositionally biased region" description="Low complexity" evidence="1">
    <location>
        <begin position="209"/>
        <end position="219"/>
    </location>
</feature>
<feature type="compositionally biased region" description="Basic and acidic residues" evidence="1">
    <location>
        <begin position="287"/>
        <end position="296"/>
    </location>
</feature>
<feature type="compositionally biased region" description="Basic and acidic residues" evidence="1">
    <location>
        <begin position="846"/>
        <end position="856"/>
    </location>
</feature>
<evidence type="ECO:0000313" key="4">
    <source>
        <dbReference type="Proteomes" id="UP001231189"/>
    </source>
</evidence>
<feature type="compositionally biased region" description="Low complexity" evidence="1">
    <location>
        <begin position="276"/>
        <end position="286"/>
    </location>
</feature>
<protein>
    <recommendedName>
        <fullName evidence="2">Reverse transcriptase Ty1/copia-type domain-containing protein</fullName>
    </recommendedName>
</protein>
<dbReference type="Pfam" id="PF07727">
    <property type="entry name" value="RVT_2"/>
    <property type="match status" value="1"/>
</dbReference>
<feature type="compositionally biased region" description="Low complexity" evidence="1">
    <location>
        <begin position="179"/>
        <end position="192"/>
    </location>
</feature>
<dbReference type="AlphaFoldDB" id="A0AAD8WAG6"/>
<feature type="region of interest" description="Disordered" evidence="1">
    <location>
        <begin position="151"/>
        <end position="252"/>
    </location>
</feature>
<feature type="region of interest" description="Disordered" evidence="1">
    <location>
        <begin position="814"/>
        <end position="856"/>
    </location>
</feature>
<feature type="domain" description="Reverse transcriptase Ty1/copia-type" evidence="2">
    <location>
        <begin position="106"/>
        <end position="159"/>
    </location>
</feature>